<reference evidence="3 5" key="2">
    <citation type="journal article" date="2018" name="Plant J.">
        <title>The Physcomitrella patens chromosome-scale assembly reveals moss genome structure and evolution.</title>
        <authorList>
            <person name="Lang D."/>
            <person name="Ullrich K.K."/>
            <person name="Murat F."/>
            <person name="Fuchs J."/>
            <person name="Jenkins J."/>
            <person name="Haas F.B."/>
            <person name="Piednoel M."/>
            <person name="Gundlach H."/>
            <person name="Van Bel M."/>
            <person name="Meyberg R."/>
            <person name="Vives C."/>
            <person name="Morata J."/>
            <person name="Symeonidi A."/>
            <person name="Hiss M."/>
            <person name="Muchero W."/>
            <person name="Kamisugi Y."/>
            <person name="Saleh O."/>
            <person name="Blanc G."/>
            <person name="Decker E.L."/>
            <person name="van Gessel N."/>
            <person name="Grimwood J."/>
            <person name="Hayes R.D."/>
            <person name="Graham S.W."/>
            <person name="Gunter L.E."/>
            <person name="McDaniel S.F."/>
            <person name="Hoernstein S.N.W."/>
            <person name="Larsson A."/>
            <person name="Li F.W."/>
            <person name="Perroud P.F."/>
            <person name="Phillips J."/>
            <person name="Ranjan P."/>
            <person name="Rokshar D.S."/>
            <person name="Rothfels C.J."/>
            <person name="Schneider L."/>
            <person name="Shu S."/>
            <person name="Stevenson D.W."/>
            <person name="Thummler F."/>
            <person name="Tillich M."/>
            <person name="Villarreal Aguilar J.C."/>
            <person name="Widiez T."/>
            <person name="Wong G.K."/>
            <person name="Wymore A."/>
            <person name="Zhang Y."/>
            <person name="Zimmer A.D."/>
            <person name="Quatrano R.S."/>
            <person name="Mayer K.F.X."/>
            <person name="Goodstein D."/>
            <person name="Casacuberta J.M."/>
            <person name="Vandepoele K."/>
            <person name="Reski R."/>
            <person name="Cuming A.C."/>
            <person name="Tuskan G.A."/>
            <person name="Maumus F."/>
            <person name="Salse J."/>
            <person name="Schmutz J."/>
            <person name="Rensing S.A."/>
        </authorList>
    </citation>
    <scope>NUCLEOTIDE SEQUENCE [LARGE SCALE GENOMIC DNA]</scope>
    <source>
        <strain evidence="4 5">cv. Gransden 2004</strain>
    </source>
</reference>
<dbReference type="PaxDb" id="3218-PP1S223_97V6.1"/>
<sequence>MATAIAWPGGAFSCTRTSSLPIRRISSLSSAGVVKQSRFLRVSRIASSCGVLFRDVRCDATMAGKESPLEKSATMNNMNLLVVGPGVLGSLVGRRWLEQYEGCKVVGQTNTTNRHEELLSLGISPITKDMQSGDKYPYVIFCAPPSGSQDYVREVRAAAQRWDGEGSLLFTSSSGVYDVHNNGLCDENAPIIEKGKSPRLDMLLNAEEEVLKVGGNVVRLAGLYTRDRGAHTFWLQKGSVDARPDHYLNLIHYEDAADLCIAILKKKIREQVFMGCDNTPVTRQDIMDITLQSGKFKGGFRGFTKSEGPLGKKMNNNRTREMVEWQPQYHSFGDFINRN</sequence>
<keyword evidence="5" id="KW-1185">Reference proteome</keyword>
<proteinExistence type="inferred from homology"/>
<name>A0A2K1JMJ0_PHYPA</name>
<evidence type="ECO:0000313" key="3">
    <source>
        <dbReference type="EMBL" id="PNR42757.1"/>
    </source>
</evidence>
<dbReference type="Proteomes" id="UP000006727">
    <property type="component" value="Chromosome 13"/>
</dbReference>
<evidence type="ECO:0000313" key="5">
    <source>
        <dbReference type="Proteomes" id="UP000006727"/>
    </source>
</evidence>
<evidence type="ECO:0000313" key="4">
    <source>
        <dbReference type="EnsemblPlants" id="Pp3c13_19760V3.1"/>
    </source>
</evidence>
<accession>A0A2K1JMJ0</accession>
<dbReference type="EMBL" id="ABEU02000013">
    <property type="protein sequence ID" value="PNR42757.1"/>
    <property type="molecule type" value="Genomic_DNA"/>
</dbReference>
<dbReference type="OrthoDB" id="674948at2759"/>
<dbReference type="PANTHER" id="PTHR43574">
    <property type="entry name" value="EPIMERASE-RELATED"/>
    <property type="match status" value="1"/>
</dbReference>
<dbReference type="GO" id="GO:0009507">
    <property type="term" value="C:chloroplast"/>
    <property type="evidence" value="ECO:0000318"/>
    <property type="project" value="GO_Central"/>
</dbReference>
<evidence type="ECO:0008006" key="6">
    <source>
        <dbReference type="Google" id="ProtNLM"/>
    </source>
</evidence>
<evidence type="ECO:0000256" key="1">
    <source>
        <dbReference type="ARBA" id="ARBA00007637"/>
    </source>
</evidence>
<dbReference type="InterPro" id="IPR036291">
    <property type="entry name" value="NAD(P)-bd_dom_sf"/>
</dbReference>
<dbReference type="GO" id="GO:0016854">
    <property type="term" value="F:racemase and epimerase activity"/>
    <property type="evidence" value="ECO:0000318"/>
    <property type="project" value="GO_Central"/>
</dbReference>
<reference evidence="4" key="3">
    <citation type="submission" date="2020-12" db="UniProtKB">
        <authorList>
            <consortium name="EnsemblPlants"/>
        </authorList>
    </citation>
    <scope>IDENTIFICATION</scope>
</reference>
<evidence type="ECO:0000256" key="2">
    <source>
        <dbReference type="ARBA" id="ARBA00023027"/>
    </source>
</evidence>
<protein>
    <recommendedName>
        <fullName evidence="6">NAD(P)-binding domain-containing protein</fullName>
    </recommendedName>
</protein>
<dbReference type="OMA" id="MATPIQA"/>
<dbReference type="RefSeq" id="XP_073394121.1">
    <property type="nucleotide sequence ID" value="XM_073538020.1"/>
</dbReference>
<dbReference type="Gene3D" id="3.40.50.720">
    <property type="entry name" value="NAD(P)-binding Rossmann-like Domain"/>
    <property type="match status" value="1"/>
</dbReference>
<dbReference type="AlphaFoldDB" id="A0A2K1JMJ0"/>
<organism evidence="3">
    <name type="scientific">Physcomitrium patens</name>
    <name type="common">Spreading-leaved earth moss</name>
    <name type="synonym">Physcomitrella patens</name>
    <dbReference type="NCBI Taxonomy" id="3218"/>
    <lineage>
        <taxon>Eukaryota</taxon>
        <taxon>Viridiplantae</taxon>
        <taxon>Streptophyta</taxon>
        <taxon>Embryophyta</taxon>
        <taxon>Bryophyta</taxon>
        <taxon>Bryophytina</taxon>
        <taxon>Bryopsida</taxon>
        <taxon>Funariidae</taxon>
        <taxon>Funariales</taxon>
        <taxon>Funariaceae</taxon>
        <taxon>Physcomitrium</taxon>
    </lineage>
</organism>
<dbReference type="GeneID" id="112290884"/>
<dbReference type="Gramene" id="Pp3c13_19760V3.1">
    <property type="protein sequence ID" value="Pp3c13_19760V3.1"/>
    <property type="gene ID" value="Pp3c13_19760"/>
</dbReference>
<dbReference type="EnsemblPlants" id="Pp3c13_19760V3.1">
    <property type="protein sequence ID" value="Pp3c13_19760V3.1"/>
    <property type="gene ID" value="Pp3c13_19760"/>
</dbReference>
<dbReference type="SUPFAM" id="SSF51735">
    <property type="entry name" value="NAD(P)-binding Rossmann-fold domains"/>
    <property type="match status" value="1"/>
</dbReference>
<reference evidence="3 5" key="1">
    <citation type="journal article" date="2008" name="Science">
        <title>The Physcomitrella genome reveals evolutionary insights into the conquest of land by plants.</title>
        <authorList>
            <person name="Rensing S."/>
            <person name="Lang D."/>
            <person name="Zimmer A."/>
            <person name="Terry A."/>
            <person name="Salamov A."/>
            <person name="Shapiro H."/>
            <person name="Nishiyama T."/>
            <person name="Perroud P.-F."/>
            <person name="Lindquist E."/>
            <person name="Kamisugi Y."/>
            <person name="Tanahashi T."/>
            <person name="Sakakibara K."/>
            <person name="Fujita T."/>
            <person name="Oishi K."/>
            <person name="Shin-I T."/>
            <person name="Kuroki Y."/>
            <person name="Toyoda A."/>
            <person name="Suzuki Y."/>
            <person name="Hashimoto A."/>
            <person name="Yamaguchi K."/>
            <person name="Sugano A."/>
            <person name="Kohara Y."/>
            <person name="Fujiyama A."/>
            <person name="Anterola A."/>
            <person name="Aoki S."/>
            <person name="Ashton N."/>
            <person name="Barbazuk W.B."/>
            <person name="Barker E."/>
            <person name="Bennetzen J."/>
            <person name="Bezanilla M."/>
            <person name="Blankenship R."/>
            <person name="Cho S.H."/>
            <person name="Dutcher S."/>
            <person name="Estelle M."/>
            <person name="Fawcett J.A."/>
            <person name="Gundlach H."/>
            <person name="Hanada K."/>
            <person name="Heyl A."/>
            <person name="Hicks K.A."/>
            <person name="Hugh J."/>
            <person name="Lohr M."/>
            <person name="Mayer K."/>
            <person name="Melkozernov A."/>
            <person name="Murata T."/>
            <person name="Nelson D."/>
            <person name="Pils B."/>
            <person name="Prigge M."/>
            <person name="Reiss B."/>
            <person name="Renner T."/>
            <person name="Rombauts S."/>
            <person name="Rushton P."/>
            <person name="Sanderfoot A."/>
            <person name="Schween G."/>
            <person name="Shiu S.-H."/>
            <person name="Stueber K."/>
            <person name="Theodoulou F.L."/>
            <person name="Tu H."/>
            <person name="Van de Peer Y."/>
            <person name="Verrier P.J."/>
            <person name="Waters E."/>
            <person name="Wood A."/>
            <person name="Yang L."/>
            <person name="Cove D."/>
            <person name="Cuming A."/>
            <person name="Hasebe M."/>
            <person name="Lucas S."/>
            <person name="Mishler D.B."/>
            <person name="Reski R."/>
            <person name="Grigoriev I."/>
            <person name="Quatrano R.S."/>
            <person name="Boore J.L."/>
        </authorList>
    </citation>
    <scope>NUCLEOTIDE SEQUENCE [LARGE SCALE GENOMIC DNA]</scope>
    <source>
        <strain evidence="4 5">cv. Gransden 2004</strain>
    </source>
</reference>
<comment type="similarity">
    <text evidence="1">Belongs to the NAD(P)-dependent epimerase/dehydratase family.</text>
</comment>
<keyword evidence="2" id="KW-0520">NAD</keyword>
<gene>
    <name evidence="4" type="primary">LOC112290884</name>
    <name evidence="3" type="ORF">PHYPA_017587</name>
</gene>